<reference evidence="7" key="2">
    <citation type="submission" date="2020-09" db="EMBL/GenBank/DDBJ databases">
        <authorList>
            <person name="Sun Q."/>
            <person name="Zhou Y."/>
        </authorList>
    </citation>
    <scope>NUCLEOTIDE SEQUENCE</scope>
    <source>
        <strain evidence="7">CGMCC 4.7430</strain>
    </source>
</reference>
<evidence type="ECO:0000313" key="8">
    <source>
        <dbReference type="Proteomes" id="UP000660745"/>
    </source>
</evidence>
<dbReference type="PANTHER" id="PTHR23514">
    <property type="entry name" value="BYPASS OF STOP CODON PROTEIN 6"/>
    <property type="match status" value="1"/>
</dbReference>
<evidence type="ECO:0000313" key="7">
    <source>
        <dbReference type="EMBL" id="GGP11987.1"/>
    </source>
</evidence>
<gene>
    <name evidence="7" type="ORF">GCM10012278_57940</name>
</gene>
<dbReference type="RefSeq" id="WP_189141888.1">
    <property type="nucleotide sequence ID" value="NZ_BMNK01000011.1"/>
</dbReference>
<dbReference type="InterPro" id="IPR011701">
    <property type="entry name" value="MFS"/>
</dbReference>
<feature type="domain" description="Major facilitator superfamily (MFS) profile" evidence="6">
    <location>
        <begin position="206"/>
        <end position="386"/>
    </location>
</feature>
<feature type="transmembrane region" description="Helical" evidence="5">
    <location>
        <begin position="158"/>
        <end position="180"/>
    </location>
</feature>
<dbReference type="EMBL" id="BMNK01000011">
    <property type="protein sequence ID" value="GGP11987.1"/>
    <property type="molecule type" value="Genomic_DNA"/>
</dbReference>
<feature type="transmembrane region" description="Helical" evidence="5">
    <location>
        <begin position="131"/>
        <end position="152"/>
    </location>
</feature>
<keyword evidence="3 5" id="KW-1133">Transmembrane helix</keyword>
<dbReference type="PANTHER" id="PTHR23514:SF13">
    <property type="entry name" value="INNER MEMBRANE PROTEIN YBJJ"/>
    <property type="match status" value="1"/>
</dbReference>
<dbReference type="Proteomes" id="UP000660745">
    <property type="component" value="Unassembled WGS sequence"/>
</dbReference>
<comment type="caution">
    <text evidence="7">The sequence shown here is derived from an EMBL/GenBank/DDBJ whole genome shotgun (WGS) entry which is preliminary data.</text>
</comment>
<evidence type="ECO:0000256" key="3">
    <source>
        <dbReference type="ARBA" id="ARBA00022989"/>
    </source>
</evidence>
<dbReference type="Gene3D" id="1.20.1250.20">
    <property type="entry name" value="MFS general substrate transporter like domains"/>
    <property type="match status" value="2"/>
</dbReference>
<dbReference type="GO" id="GO:0005886">
    <property type="term" value="C:plasma membrane"/>
    <property type="evidence" value="ECO:0007669"/>
    <property type="project" value="UniProtKB-SubCell"/>
</dbReference>
<accession>A0A918AAD5</accession>
<evidence type="ECO:0000256" key="2">
    <source>
        <dbReference type="ARBA" id="ARBA00022692"/>
    </source>
</evidence>
<feature type="transmembrane region" description="Helical" evidence="5">
    <location>
        <begin position="99"/>
        <end position="119"/>
    </location>
</feature>
<feature type="transmembrane region" description="Helical" evidence="5">
    <location>
        <begin position="201"/>
        <end position="219"/>
    </location>
</feature>
<evidence type="ECO:0000256" key="1">
    <source>
        <dbReference type="ARBA" id="ARBA00004651"/>
    </source>
</evidence>
<evidence type="ECO:0000256" key="4">
    <source>
        <dbReference type="ARBA" id="ARBA00023136"/>
    </source>
</evidence>
<feature type="transmembrane region" description="Helical" evidence="5">
    <location>
        <begin position="239"/>
        <end position="260"/>
    </location>
</feature>
<evidence type="ECO:0000256" key="5">
    <source>
        <dbReference type="SAM" id="Phobius"/>
    </source>
</evidence>
<comment type="subcellular location">
    <subcellularLocation>
        <location evidence="1">Cell membrane</location>
        <topology evidence="1">Multi-pass membrane protein</topology>
    </subcellularLocation>
</comment>
<dbReference type="InterPro" id="IPR020846">
    <property type="entry name" value="MFS_dom"/>
</dbReference>
<name>A0A918AAD5_9ACTN</name>
<sequence length="386" mass="39455">MPSTRDRQARHATFVVFAVQGLSFATLLTQVAHLQDKHELSTGALTVLLLIVPVFAGIGSVAAGSFAARLGSKTLLRGAQPAVALAVVLAGLAPSVATLVPALLLFGLGVGAVDAGMNMQGVAVERRYGRAVLNGFHCLWSVFSLAGALWVAAVGDGLPMEAVMAIPMVVAVAGSLYAGPKLCTAAEEKAETEAKTAARGFPWRSIVPLCLAMGFLYVGDAAVSNFSTVFMQDILSADARVIPLAYAAYQATTLLVRLGGDVAVRRYGPATVVRLGGAIATLGFLGIVAAPSQPLAIVAFGLTGMGLAVVAPQSFSAAGRLDPAGTGVAIAWVNLFNYVGFIVGSGLVGVVADLGDMRTGFVVPLVLVAAIVALARGFEPALKTRL</sequence>
<dbReference type="InterPro" id="IPR036259">
    <property type="entry name" value="MFS_trans_sf"/>
</dbReference>
<dbReference type="CDD" id="cd17393">
    <property type="entry name" value="MFS_MosC_like"/>
    <property type="match status" value="1"/>
</dbReference>
<protein>
    <submittedName>
        <fullName evidence="7">MFS transporter</fullName>
    </submittedName>
</protein>
<feature type="transmembrane region" description="Helical" evidence="5">
    <location>
        <begin position="272"/>
        <end position="290"/>
    </location>
</feature>
<feature type="transmembrane region" description="Helical" evidence="5">
    <location>
        <begin position="327"/>
        <end position="352"/>
    </location>
</feature>
<feature type="transmembrane region" description="Helical" evidence="5">
    <location>
        <begin position="75"/>
        <end position="93"/>
    </location>
</feature>
<feature type="transmembrane region" description="Helical" evidence="5">
    <location>
        <begin position="12"/>
        <end position="32"/>
    </location>
</feature>
<organism evidence="7 8">
    <name type="scientific">Nonomuraea glycinis</name>
    <dbReference type="NCBI Taxonomy" id="2047744"/>
    <lineage>
        <taxon>Bacteria</taxon>
        <taxon>Bacillati</taxon>
        <taxon>Actinomycetota</taxon>
        <taxon>Actinomycetes</taxon>
        <taxon>Streptosporangiales</taxon>
        <taxon>Streptosporangiaceae</taxon>
        <taxon>Nonomuraea</taxon>
    </lineage>
</organism>
<dbReference type="Pfam" id="PF07690">
    <property type="entry name" value="MFS_1"/>
    <property type="match status" value="1"/>
</dbReference>
<dbReference type="SUPFAM" id="SSF103473">
    <property type="entry name" value="MFS general substrate transporter"/>
    <property type="match status" value="1"/>
</dbReference>
<dbReference type="PROSITE" id="PS50850">
    <property type="entry name" value="MFS"/>
    <property type="match status" value="1"/>
</dbReference>
<keyword evidence="2 5" id="KW-0812">Transmembrane</keyword>
<dbReference type="AlphaFoldDB" id="A0A918AAD5"/>
<dbReference type="InterPro" id="IPR051788">
    <property type="entry name" value="MFS_Transporter"/>
</dbReference>
<proteinExistence type="predicted"/>
<keyword evidence="4 5" id="KW-0472">Membrane</keyword>
<evidence type="ECO:0000259" key="6">
    <source>
        <dbReference type="PROSITE" id="PS50850"/>
    </source>
</evidence>
<feature type="transmembrane region" description="Helical" evidence="5">
    <location>
        <begin position="44"/>
        <end position="68"/>
    </location>
</feature>
<feature type="transmembrane region" description="Helical" evidence="5">
    <location>
        <begin position="358"/>
        <end position="378"/>
    </location>
</feature>
<feature type="transmembrane region" description="Helical" evidence="5">
    <location>
        <begin position="296"/>
        <end position="315"/>
    </location>
</feature>
<dbReference type="GO" id="GO:0022857">
    <property type="term" value="F:transmembrane transporter activity"/>
    <property type="evidence" value="ECO:0007669"/>
    <property type="project" value="InterPro"/>
</dbReference>
<keyword evidence="8" id="KW-1185">Reference proteome</keyword>
<reference evidence="7" key="1">
    <citation type="journal article" date="2014" name="Int. J. Syst. Evol. Microbiol.">
        <title>Complete genome sequence of Corynebacterium casei LMG S-19264T (=DSM 44701T), isolated from a smear-ripened cheese.</title>
        <authorList>
            <consortium name="US DOE Joint Genome Institute (JGI-PGF)"/>
            <person name="Walter F."/>
            <person name="Albersmeier A."/>
            <person name="Kalinowski J."/>
            <person name="Ruckert C."/>
        </authorList>
    </citation>
    <scope>NUCLEOTIDE SEQUENCE</scope>
    <source>
        <strain evidence="7">CGMCC 4.7430</strain>
    </source>
</reference>